<accession>A0ABV2Q9L4</accession>
<dbReference type="Proteomes" id="UP001549320">
    <property type="component" value="Unassembled WGS sequence"/>
</dbReference>
<keyword evidence="1" id="KW-0732">Signal</keyword>
<dbReference type="InterPro" id="IPR007055">
    <property type="entry name" value="BON_dom"/>
</dbReference>
<feature type="domain" description="BON" evidence="2">
    <location>
        <begin position="149"/>
        <end position="217"/>
    </location>
</feature>
<dbReference type="InterPro" id="IPR051686">
    <property type="entry name" value="Lipoprotein_DolP"/>
</dbReference>
<comment type="caution">
    <text evidence="3">The sequence shown here is derived from an EMBL/GenBank/DDBJ whole genome shotgun (WGS) entry which is preliminary data.</text>
</comment>
<dbReference type="Pfam" id="PF04972">
    <property type="entry name" value="BON"/>
    <property type="match status" value="3"/>
</dbReference>
<dbReference type="Gene3D" id="3.30.1340.30">
    <property type="match status" value="3"/>
</dbReference>
<gene>
    <name evidence="3" type="ORF">ABIE13_002837</name>
</gene>
<organism evidence="3 4">
    <name type="scientific">Ottowia thiooxydans</name>
    <dbReference type="NCBI Taxonomy" id="219182"/>
    <lineage>
        <taxon>Bacteria</taxon>
        <taxon>Pseudomonadati</taxon>
        <taxon>Pseudomonadota</taxon>
        <taxon>Betaproteobacteria</taxon>
        <taxon>Burkholderiales</taxon>
        <taxon>Comamonadaceae</taxon>
        <taxon>Ottowia</taxon>
    </lineage>
</organism>
<feature type="domain" description="BON" evidence="2">
    <location>
        <begin position="3"/>
        <end position="71"/>
    </location>
</feature>
<evidence type="ECO:0000256" key="1">
    <source>
        <dbReference type="ARBA" id="ARBA00022729"/>
    </source>
</evidence>
<sequence>MKTDMQLKADVTAELAWDPAVNSAGIGVLVHDGVVTLTGHLDTFAEKIAAERAVRRVAGVRGLAIELDVKLIAAHHRSDTEIASVAASALLWSALLPPDRIRVEVEKGWVTLTGDVDWAYQRSTAEKCVRGLMGVRGLSNNIVVKPTVSTRDVAAEISAALERQAEREARHIDVDVEGGVVTLHGKVHSLAEREAAAGAAFAAKGVTRIINKLEITA</sequence>
<dbReference type="InterPro" id="IPR014004">
    <property type="entry name" value="Transpt-assoc_nodulatn_dom_bac"/>
</dbReference>
<dbReference type="PANTHER" id="PTHR34606:SF4">
    <property type="entry name" value="OUTER MEMBRANE LIPOPROTEIN DOLP"/>
    <property type="match status" value="1"/>
</dbReference>
<protein>
    <submittedName>
        <fullName evidence="3">Osmotically-inducible protein OsmY</fullName>
    </submittedName>
</protein>
<dbReference type="EMBL" id="JBEPSH010000005">
    <property type="protein sequence ID" value="MET4577726.1"/>
    <property type="molecule type" value="Genomic_DNA"/>
</dbReference>
<dbReference type="PANTHER" id="PTHR34606">
    <property type="entry name" value="BON DOMAIN-CONTAINING PROTEIN"/>
    <property type="match status" value="1"/>
</dbReference>
<evidence type="ECO:0000259" key="2">
    <source>
        <dbReference type="PROSITE" id="PS50914"/>
    </source>
</evidence>
<dbReference type="RefSeq" id="WP_354444347.1">
    <property type="nucleotide sequence ID" value="NZ_JBEPSH010000005.1"/>
</dbReference>
<evidence type="ECO:0000313" key="3">
    <source>
        <dbReference type="EMBL" id="MET4577726.1"/>
    </source>
</evidence>
<dbReference type="PROSITE" id="PS50914">
    <property type="entry name" value="BON"/>
    <property type="match status" value="3"/>
</dbReference>
<name>A0ABV2Q9L4_9BURK</name>
<feature type="domain" description="BON" evidence="2">
    <location>
        <begin position="78"/>
        <end position="146"/>
    </location>
</feature>
<reference evidence="3 4" key="1">
    <citation type="submission" date="2024-06" db="EMBL/GenBank/DDBJ databases">
        <title>Sorghum-associated microbial communities from plants grown in Nebraska, USA.</title>
        <authorList>
            <person name="Schachtman D."/>
        </authorList>
    </citation>
    <scope>NUCLEOTIDE SEQUENCE [LARGE SCALE GENOMIC DNA]</scope>
    <source>
        <strain evidence="3 4">2709</strain>
    </source>
</reference>
<keyword evidence="4" id="KW-1185">Reference proteome</keyword>
<evidence type="ECO:0000313" key="4">
    <source>
        <dbReference type="Proteomes" id="UP001549320"/>
    </source>
</evidence>
<proteinExistence type="predicted"/>
<dbReference type="SMART" id="SM00749">
    <property type="entry name" value="BON"/>
    <property type="match status" value="3"/>
</dbReference>